<protein>
    <submittedName>
        <fullName evidence="2">Uncharacterized protein</fullName>
    </submittedName>
</protein>
<name>A0A6P1VP02_9BACT</name>
<sequence>MPLRSLQLFLLLNATLTACQPKRSTTDQAIKQPHADSQAVVGSARSDNPDQVIANDFLIVPGKQVGPIRPSTSEADLLRLLGPSVVTVGDTLYGAEGEEFLGTTLYKGTADEVQIIYTDNEKRTQPQTVLIRPKRFNDEGFPIPNVAPTRWITASGLRIGTTLKELEKQNGKPFKIWGFEWDYGGMVSTWQGGKLTPLNKKSFLSISLAAPVTRTPAQEKAYKGLMGDSEFLSSVAAMQVLNPSVQGMQVSF</sequence>
<reference evidence="2 3" key="1">
    <citation type="submission" date="2019-11" db="EMBL/GenBank/DDBJ databases">
        <title>Spirosoma endbachense sp. nov., isolated from a natural salt meadow.</title>
        <authorList>
            <person name="Rojas J."/>
            <person name="Ambika Manirajan B."/>
            <person name="Ratering S."/>
            <person name="Suarez C."/>
            <person name="Geissler-Plaum R."/>
            <person name="Schnell S."/>
        </authorList>
    </citation>
    <scope>NUCLEOTIDE SEQUENCE [LARGE SCALE GENOMIC DNA]</scope>
    <source>
        <strain evidence="2 3">I-24</strain>
    </source>
</reference>
<evidence type="ECO:0000256" key="1">
    <source>
        <dbReference type="SAM" id="MobiDB-lite"/>
    </source>
</evidence>
<dbReference type="PROSITE" id="PS51257">
    <property type="entry name" value="PROKAR_LIPOPROTEIN"/>
    <property type="match status" value="1"/>
</dbReference>
<dbReference type="EMBL" id="CP045997">
    <property type="protein sequence ID" value="QHV94158.1"/>
    <property type="molecule type" value="Genomic_DNA"/>
</dbReference>
<dbReference type="RefSeq" id="WP_162384579.1">
    <property type="nucleotide sequence ID" value="NZ_CP045997.1"/>
</dbReference>
<evidence type="ECO:0000313" key="2">
    <source>
        <dbReference type="EMBL" id="QHV94158.1"/>
    </source>
</evidence>
<feature type="region of interest" description="Disordered" evidence="1">
    <location>
        <begin position="23"/>
        <end position="47"/>
    </location>
</feature>
<dbReference type="KEGG" id="senf:GJR95_03545"/>
<evidence type="ECO:0000313" key="3">
    <source>
        <dbReference type="Proteomes" id="UP000464577"/>
    </source>
</evidence>
<organism evidence="2 3">
    <name type="scientific">Spirosoma endbachense</name>
    <dbReference type="NCBI Taxonomy" id="2666025"/>
    <lineage>
        <taxon>Bacteria</taxon>
        <taxon>Pseudomonadati</taxon>
        <taxon>Bacteroidota</taxon>
        <taxon>Cytophagia</taxon>
        <taxon>Cytophagales</taxon>
        <taxon>Cytophagaceae</taxon>
        <taxon>Spirosoma</taxon>
    </lineage>
</organism>
<proteinExistence type="predicted"/>
<dbReference type="AlphaFoldDB" id="A0A6P1VP02"/>
<dbReference type="Proteomes" id="UP000464577">
    <property type="component" value="Chromosome"/>
</dbReference>
<gene>
    <name evidence="2" type="ORF">GJR95_03545</name>
</gene>
<accession>A0A6P1VP02</accession>
<keyword evidence="3" id="KW-1185">Reference proteome</keyword>